<proteinExistence type="predicted"/>
<feature type="domain" description="Polysaccharide lyase 14" evidence="2">
    <location>
        <begin position="31"/>
        <end position="70"/>
    </location>
</feature>
<feature type="region of interest" description="Disordered" evidence="1">
    <location>
        <begin position="15"/>
        <end position="35"/>
    </location>
</feature>
<dbReference type="EMBL" id="KN823039">
    <property type="protein sequence ID" value="KIO25567.1"/>
    <property type="molecule type" value="Genomic_DNA"/>
</dbReference>
<reference evidence="4" key="2">
    <citation type="submission" date="2015-01" db="EMBL/GenBank/DDBJ databases">
        <title>Evolutionary Origins and Diversification of the Mycorrhizal Mutualists.</title>
        <authorList>
            <consortium name="DOE Joint Genome Institute"/>
            <consortium name="Mycorrhizal Genomics Consortium"/>
            <person name="Kohler A."/>
            <person name="Kuo A."/>
            <person name="Nagy L.G."/>
            <person name="Floudas D."/>
            <person name="Copeland A."/>
            <person name="Barry K.W."/>
            <person name="Cichocki N."/>
            <person name="Veneault-Fourrey C."/>
            <person name="LaButti K."/>
            <person name="Lindquist E.A."/>
            <person name="Lipzen A."/>
            <person name="Lundell T."/>
            <person name="Morin E."/>
            <person name="Murat C."/>
            <person name="Riley R."/>
            <person name="Ohm R."/>
            <person name="Sun H."/>
            <person name="Tunlid A."/>
            <person name="Henrissat B."/>
            <person name="Grigoriev I.V."/>
            <person name="Hibbett D.S."/>
            <person name="Martin F."/>
        </authorList>
    </citation>
    <scope>NUCLEOTIDE SEQUENCE [LARGE SCALE GENOMIC DNA]</scope>
    <source>
        <strain evidence="4">MUT 4182</strain>
    </source>
</reference>
<evidence type="ECO:0000256" key="1">
    <source>
        <dbReference type="SAM" id="MobiDB-lite"/>
    </source>
</evidence>
<keyword evidence="4" id="KW-1185">Reference proteome</keyword>
<organism evidence="3 4">
    <name type="scientific">Tulasnella calospora MUT 4182</name>
    <dbReference type="NCBI Taxonomy" id="1051891"/>
    <lineage>
        <taxon>Eukaryota</taxon>
        <taxon>Fungi</taxon>
        <taxon>Dikarya</taxon>
        <taxon>Basidiomycota</taxon>
        <taxon>Agaricomycotina</taxon>
        <taxon>Agaricomycetes</taxon>
        <taxon>Cantharellales</taxon>
        <taxon>Tulasnellaceae</taxon>
        <taxon>Tulasnella</taxon>
    </lineage>
</organism>
<protein>
    <recommendedName>
        <fullName evidence="2">Polysaccharide lyase 14 domain-containing protein</fullName>
    </recommendedName>
</protein>
<gene>
    <name evidence="3" type="ORF">M407DRAFT_244027</name>
</gene>
<dbReference type="Proteomes" id="UP000054248">
    <property type="component" value="Unassembled WGS sequence"/>
</dbReference>
<dbReference type="Pfam" id="PF21294">
    <property type="entry name" value="Polysacc_lyase_14"/>
    <property type="match status" value="1"/>
</dbReference>
<dbReference type="InterPro" id="IPR048958">
    <property type="entry name" value="Polysacc_lyase_14"/>
</dbReference>
<sequence length="79" mass="8263">MPDVTWTVVLPSASAGATSDGLSAMGSQKGSDASNDNPVGFVGLFFSTFFGGHESKFATPVDQKIWFGDFALRINDGDS</sequence>
<dbReference type="HOGENOM" id="CLU_2607803_0_0_1"/>
<dbReference type="AlphaFoldDB" id="A0A0C3LW04"/>
<evidence type="ECO:0000259" key="2">
    <source>
        <dbReference type="Pfam" id="PF21294"/>
    </source>
</evidence>
<name>A0A0C3LW04_9AGAM</name>
<evidence type="ECO:0000313" key="3">
    <source>
        <dbReference type="EMBL" id="KIO25567.1"/>
    </source>
</evidence>
<evidence type="ECO:0000313" key="4">
    <source>
        <dbReference type="Proteomes" id="UP000054248"/>
    </source>
</evidence>
<accession>A0A0C3LW04</accession>
<dbReference type="Gene3D" id="2.60.120.200">
    <property type="match status" value="1"/>
</dbReference>
<reference evidence="3 4" key="1">
    <citation type="submission" date="2014-04" db="EMBL/GenBank/DDBJ databases">
        <authorList>
            <consortium name="DOE Joint Genome Institute"/>
            <person name="Kuo A."/>
            <person name="Girlanda M."/>
            <person name="Perotto S."/>
            <person name="Kohler A."/>
            <person name="Nagy L.G."/>
            <person name="Floudas D."/>
            <person name="Copeland A."/>
            <person name="Barry K.W."/>
            <person name="Cichocki N."/>
            <person name="Veneault-Fourrey C."/>
            <person name="LaButti K."/>
            <person name="Lindquist E.A."/>
            <person name="Lipzen A."/>
            <person name="Lundell T."/>
            <person name="Morin E."/>
            <person name="Murat C."/>
            <person name="Sun H."/>
            <person name="Tunlid A."/>
            <person name="Henrissat B."/>
            <person name="Grigoriev I.V."/>
            <person name="Hibbett D.S."/>
            <person name="Martin F."/>
            <person name="Nordberg H.P."/>
            <person name="Cantor M.N."/>
            <person name="Hua S.X."/>
        </authorList>
    </citation>
    <scope>NUCLEOTIDE SEQUENCE [LARGE SCALE GENOMIC DNA]</scope>
    <source>
        <strain evidence="3 4">MUT 4182</strain>
    </source>
</reference>
<dbReference type="OrthoDB" id="10069995at2759"/>